<dbReference type="Proteomes" id="UP000199093">
    <property type="component" value="Unassembled WGS sequence"/>
</dbReference>
<sequence length="112" mass="12068">MNLADTLCAGKSALVLCESDYEAGVTAQKLHAYLRGSTILLHRNGVEYQGAVAQFVTVRLPDGRRPSEFDAVFATFDMSTPGGAMLTPGGLSGQRVNQVGNIRFPIPQDHFK</sequence>
<accession>A0A1G8UUC7</accession>
<organism evidence="1 2">
    <name type="scientific">Salipiger marinus</name>
    <dbReference type="NCBI Taxonomy" id="555512"/>
    <lineage>
        <taxon>Bacteria</taxon>
        <taxon>Pseudomonadati</taxon>
        <taxon>Pseudomonadota</taxon>
        <taxon>Alphaproteobacteria</taxon>
        <taxon>Rhodobacterales</taxon>
        <taxon>Roseobacteraceae</taxon>
        <taxon>Salipiger</taxon>
    </lineage>
</organism>
<protein>
    <submittedName>
        <fullName evidence="1">Uncharacterized protein</fullName>
    </submittedName>
</protein>
<reference evidence="1 2" key="1">
    <citation type="submission" date="2016-10" db="EMBL/GenBank/DDBJ databases">
        <authorList>
            <person name="de Groot N.N."/>
        </authorList>
    </citation>
    <scope>NUCLEOTIDE SEQUENCE [LARGE SCALE GENOMIC DNA]</scope>
    <source>
        <strain evidence="1 2">DSM 26424</strain>
    </source>
</reference>
<proteinExistence type="predicted"/>
<dbReference type="STRING" id="555512.SAMN04487993_10527"/>
<evidence type="ECO:0000313" key="1">
    <source>
        <dbReference type="EMBL" id="SDJ57462.1"/>
    </source>
</evidence>
<name>A0A1G8UUC7_9RHOB</name>
<gene>
    <name evidence="1" type="ORF">SAMN04487993_10527</name>
</gene>
<evidence type="ECO:0000313" key="2">
    <source>
        <dbReference type="Proteomes" id="UP000199093"/>
    </source>
</evidence>
<dbReference type="EMBL" id="FNEJ01000052">
    <property type="protein sequence ID" value="SDJ57462.1"/>
    <property type="molecule type" value="Genomic_DNA"/>
</dbReference>
<dbReference type="AlphaFoldDB" id="A0A1G8UUC7"/>
<dbReference type="RefSeq" id="WP_089852504.1">
    <property type="nucleotide sequence ID" value="NZ_FNEJ01000052.1"/>
</dbReference>
<keyword evidence="2" id="KW-1185">Reference proteome</keyword>